<sequence>MSTEDIAMRALRFETFGDPSVLQLAQIPRPQAGHDEVVVQVHASAVNPSDVKNVSGKMPHTTTPRTPGRDFSGVVVEGPAPMVGTHVWGTGGELGFTRDGAHAECLLLPRGGVRVKPSTLSLDEAACVGVGYITAWAALVDGAGFINRQTVLVVGATGAVGSAAVQIAAWRGAHVIAAVRDASREAEARALGAKHVVFTEDPITFAASVKEITDGQGAQVALDTAGGAQLDATLAAMAHKGRVAVIATPDRHVPIDLLSFYRRELRLIGVNTLSLNAADCAHILDDLAPGFEIGALHAPRIGATFSLEEAADAYNHVTHSRSGGKVLMKIK</sequence>
<dbReference type="Proteomes" id="UP000287394">
    <property type="component" value="Chromosome"/>
</dbReference>
<reference evidence="3 4" key="1">
    <citation type="journal article" date="2019" name="Int. J. Syst. Evol. Microbiol.">
        <title>Capsulimonas corticalis gen. nov., sp. nov., an aerobic capsulated bacterium, of a novel bacterial order, Capsulimonadales ord. nov., of the class Armatimonadia of the phylum Armatimonadetes.</title>
        <authorList>
            <person name="Li J."/>
            <person name="Kudo C."/>
            <person name="Tonouchi A."/>
        </authorList>
    </citation>
    <scope>NUCLEOTIDE SEQUENCE [LARGE SCALE GENOMIC DNA]</scope>
    <source>
        <strain evidence="3 4">AX-7</strain>
    </source>
</reference>
<evidence type="ECO:0000313" key="4">
    <source>
        <dbReference type="Proteomes" id="UP000287394"/>
    </source>
</evidence>
<dbReference type="Pfam" id="PF08240">
    <property type="entry name" value="ADH_N"/>
    <property type="match status" value="1"/>
</dbReference>
<protein>
    <submittedName>
        <fullName evidence="3">Oxidoreductase</fullName>
    </submittedName>
</protein>
<evidence type="ECO:0000256" key="2">
    <source>
        <dbReference type="SAM" id="MobiDB-lite"/>
    </source>
</evidence>
<dbReference type="SUPFAM" id="SSF51735">
    <property type="entry name" value="NAD(P)-binding Rossmann-fold domains"/>
    <property type="match status" value="1"/>
</dbReference>
<evidence type="ECO:0000313" key="3">
    <source>
        <dbReference type="EMBL" id="BDI29985.1"/>
    </source>
</evidence>
<proteinExistence type="predicted"/>
<evidence type="ECO:0000256" key="1">
    <source>
        <dbReference type="ARBA" id="ARBA00022857"/>
    </source>
</evidence>
<dbReference type="AlphaFoldDB" id="A0A402D2J7"/>
<dbReference type="FunCoup" id="A0A402D2J7">
    <property type="interactions" value="35"/>
</dbReference>
<keyword evidence="4" id="KW-1185">Reference proteome</keyword>
<gene>
    <name evidence="3" type="ORF">CCAX7_20360</name>
</gene>
<dbReference type="InterPro" id="IPR036291">
    <property type="entry name" value="NAD(P)-bd_dom_sf"/>
</dbReference>
<dbReference type="InterPro" id="IPR013149">
    <property type="entry name" value="ADH-like_C"/>
</dbReference>
<name>A0A402D2J7_9BACT</name>
<dbReference type="SUPFAM" id="SSF50129">
    <property type="entry name" value="GroES-like"/>
    <property type="match status" value="1"/>
</dbReference>
<dbReference type="GO" id="GO:0016491">
    <property type="term" value="F:oxidoreductase activity"/>
    <property type="evidence" value="ECO:0007669"/>
    <property type="project" value="InterPro"/>
</dbReference>
<accession>A0A402D2J7</accession>
<dbReference type="PANTHER" id="PTHR44154:SF1">
    <property type="entry name" value="QUINONE OXIDOREDUCTASE"/>
    <property type="match status" value="1"/>
</dbReference>
<dbReference type="Gene3D" id="3.90.180.10">
    <property type="entry name" value="Medium-chain alcohol dehydrogenases, catalytic domain"/>
    <property type="match status" value="1"/>
</dbReference>
<dbReference type="KEGG" id="ccot:CCAX7_20360"/>
<keyword evidence="1" id="KW-0521">NADP</keyword>
<dbReference type="Gene3D" id="3.40.50.720">
    <property type="entry name" value="NAD(P)-binding Rossmann-like Domain"/>
    <property type="match status" value="1"/>
</dbReference>
<dbReference type="InterPro" id="IPR051603">
    <property type="entry name" value="Zinc-ADH_QOR/CCCR"/>
</dbReference>
<dbReference type="EMBL" id="AP025739">
    <property type="protein sequence ID" value="BDI29985.1"/>
    <property type="molecule type" value="Genomic_DNA"/>
</dbReference>
<organism evidence="3 4">
    <name type="scientific">Capsulimonas corticalis</name>
    <dbReference type="NCBI Taxonomy" id="2219043"/>
    <lineage>
        <taxon>Bacteria</taxon>
        <taxon>Bacillati</taxon>
        <taxon>Armatimonadota</taxon>
        <taxon>Armatimonadia</taxon>
        <taxon>Capsulimonadales</taxon>
        <taxon>Capsulimonadaceae</taxon>
        <taxon>Capsulimonas</taxon>
    </lineage>
</organism>
<dbReference type="Pfam" id="PF00107">
    <property type="entry name" value="ADH_zinc_N"/>
    <property type="match status" value="1"/>
</dbReference>
<dbReference type="InterPro" id="IPR020843">
    <property type="entry name" value="ER"/>
</dbReference>
<dbReference type="InterPro" id="IPR011032">
    <property type="entry name" value="GroES-like_sf"/>
</dbReference>
<dbReference type="PANTHER" id="PTHR44154">
    <property type="entry name" value="QUINONE OXIDOREDUCTASE"/>
    <property type="match status" value="1"/>
</dbReference>
<dbReference type="SMART" id="SM00829">
    <property type="entry name" value="PKS_ER"/>
    <property type="match status" value="1"/>
</dbReference>
<dbReference type="OrthoDB" id="9792162at2"/>
<feature type="region of interest" description="Disordered" evidence="2">
    <location>
        <begin position="52"/>
        <end position="71"/>
    </location>
</feature>
<dbReference type="RefSeq" id="WP_119323709.1">
    <property type="nucleotide sequence ID" value="NZ_AP025739.1"/>
</dbReference>
<dbReference type="InterPro" id="IPR013154">
    <property type="entry name" value="ADH-like_N"/>
</dbReference>